<dbReference type="PANTHER" id="PTHR43481:SF4">
    <property type="entry name" value="GLYCEROL-1-PHOSPHATE PHOSPHOHYDROLASE 1-RELATED"/>
    <property type="match status" value="1"/>
</dbReference>
<dbReference type="CDD" id="cd07505">
    <property type="entry name" value="HAD_BPGM-like"/>
    <property type="match status" value="1"/>
</dbReference>
<dbReference type="InterPro" id="IPR023214">
    <property type="entry name" value="HAD_sf"/>
</dbReference>
<dbReference type="SFLD" id="SFLDS00003">
    <property type="entry name" value="Haloacid_Dehalogenase"/>
    <property type="match status" value="1"/>
</dbReference>
<dbReference type="InterPro" id="IPR036412">
    <property type="entry name" value="HAD-like_sf"/>
</dbReference>
<keyword evidence="1" id="KW-0378">Hydrolase</keyword>
<evidence type="ECO:0000313" key="1">
    <source>
        <dbReference type="EMBL" id="MBP2295238.1"/>
    </source>
</evidence>
<protein>
    <submittedName>
        <fullName evidence="1">HAD superfamily hydrolase (TIGR01509 family)</fullName>
    </submittedName>
</protein>
<dbReference type="PANTHER" id="PTHR43481">
    <property type="entry name" value="FRUCTOSE-1-PHOSPHATE PHOSPHATASE"/>
    <property type="match status" value="1"/>
</dbReference>
<dbReference type="SFLD" id="SFLDG01129">
    <property type="entry name" value="C1.5:_HAD__Beta-PGM__Phosphata"/>
    <property type="match status" value="1"/>
</dbReference>
<dbReference type="RefSeq" id="WP_209769655.1">
    <property type="nucleotide sequence ID" value="NZ_JAGINP010000020.1"/>
</dbReference>
<name>A0ABS4ST13_9PROT</name>
<dbReference type="NCBIfam" id="TIGR01509">
    <property type="entry name" value="HAD-SF-IA-v3"/>
    <property type="match status" value="1"/>
</dbReference>
<sequence>MSVPLSARPPLQAILWDIDGTLLDSEPWHQRATIAVCRGLGHDLTEEQYGSTLGIAFPDFYARLNAQRPMTVTFQEWADAITDLYLERIAEVEARAGAFALVEAFAARGLRQACVSNSGRRAVEANLRRIGSPHFAFGLSRDEVTNGKPHPEPYLTAAARLGVPPEACAVIEDSPTGARAGKAAGMLTIAWPQHPHLLFEAADHVVEDPGALDWDALCGFAERMAAD</sequence>
<proteinExistence type="predicted"/>
<dbReference type="Proteomes" id="UP000781958">
    <property type="component" value="Unassembled WGS sequence"/>
</dbReference>
<dbReference type="Gene3D" id="3.40.50.1000">
    <property type="entry name" value="HAD superfamily/HAD-like"/>
    <property type="match status" value="1"/>
</dbReference>
<dbReference type="PRINTS" id="PR00413">
    <property type="entry name" value="HADHALOGNASE"/>
</dbReference>
<dbReference type="InterPro" id="IPR006439">
    <property type="entry name" value="HAD-SF_hydro_IA"/>
</dbReference>
<reference evidence="1 2" key="1">
    <citation type="submission" date="2021-03" db="EMBL/GenBank/DDBJ databases">
        <title>Genomic Encyclopedia of Type Strains, Phase III (KMG-III): the genomes of soil and plant-associated and newly described type strains.</title>
        <authorList>
            <person name="Whitman W."/>
        </authorList>
    </citation>
    <scope>NUCLEOTIDE SEQUENCE [LARGE SCALE GENOMIC DNA]</scope>
    <source>
        <strain evidence="1 2">IMMIB AFH-6</strain>
    </source>
</reference>
<dbReference type="InterPro" id="IPR023198">
    <property type="entry name" value="PGP-like_dom2"/>
</dbReference>
<dbReference type="Gene3D" id="1.10.150.240">
    <property type="entry name" value="Putative phosphatase, domain 2"/>
    <property type="match status" value="1"/>
</dbReference>
<dbReference type="SUPFAM" id="SSF56784">
    <property type="entry name" value="HAD-like"/>
    <property type="match status" value="1"/>
</dbReference>
<dbReference type="InterPro" id="IPR051806">
    <property type="entry name" value="HAD-like_SPP"/>
</dbReference>
<dbReference type="Pfam" id="PF00702">
    <property type="entry name" value="Hydrolase"/>
    <property type="match status" value="1"/>
</dbReference>
<organism evidence="1 2">
    <name type="scientific">Azospirillum rugosum</name>
    <dbReference type="NCBI Taxonomy" id="416170"/>
    <lineage>
        <taxon>Bacteria</taxon>
        <taxon>Pseudomonadati</taxon>
        <taxon>Pseudomonadota</taxon>
        <taxon>Alphaproteobacteria</taxon>
        <taxon>Rhodospirillales</taxon>
        <taxon>Azospirillaceae</taxon>
        <taxon>Azospirillum</taxon>
    </lineage>
</organism>
<keyword evidence="2" id="KW-1185">Reference proteome</keyword>
<dbReference type="SFLD" id="SFLDG01135">
    <property type="entry name" value="C1.5.6:_HAD__Beta-PGM__Phospha"/>
    <property type="match status" value="1"/>
</dbReference>
<evidence type="ECO:0000313" key="2">
    <source>
        <dbReference type="Proteomes" id="UP000781958"/>
    </source>
</evidence>
<gene>
    <name evidence="1" type="ORF">J2851_005041</name>
</gene>
<dbReference type="EMBL" id="JAGINP010000020">
    <property type="protein sequence ID" value="MBP2295238.1"/>
    <property type="molecule type" value="Genomic_DNA"/>
</dbReference>
<accession>A0ABS4ST13</accession>
<comment type="caution">
    <text evidence="1">The sequence shown here is derived from an EMBL/GenBank/DDBJ whole genome shotgun (WGS) entry which is preliminary data.</text>
</comment>
<dbReference type="GO" id="GO:0016787">
    <property type="term" value="F:hydrolase activity"/>
    <property type="evidence" value="ECO:0007669"/>
    <property type="project" value="UniProtKB-KW"/>
</dbReference>